<dbReference type="PANTHER" id="PTHR12242:SF1">
    <property type="entry name" value="MYND-TYPE DOMAIN-CONTAINING PROTEIN"/>
    <property type="match status" value="1"/>
</dbReference>
<feature type="compositionally biased region" description="Basic and acidic residues" evidence="1">
    <location>
        <begin position="126"/>
        <end position="141"/>
    </location>
</feature>
<evidence type="ECO:0000313" key="3">
    <source>
        <dbReference type="EMBL" id="KAG2444713.1"/>
    </source>
</evidence>
<feature type="compositionally biased region" description="Polar residues" evidence="1">
    <location>
        <begin position="278"/>
        <end position="287"/>
    </location>
</feature>
<organism evidence="3 4">
    <name type="scientific">Chlamydomonas incerta</name>
    <dbReference type="NCBI Taxonomy" id="51695"/>
    <lineage>
        <taxon>Eukaryota</taxon>
        <taxon>Viridiplantae</taxon>
        <taxon>Chlorophyta</taxon>
        <taxon>core chlorophytes</taxon>
        <taxon>Chlorophyceae</taxon>
        <taxon>CS clade</taxon>
        <taxon>Chlamydomonadales</taxon>
        <taxon>Chlamydomonadaceae</taxon>
        <taxon>Chlamydomonas</taxon>
    </lineage>
</organism>
<feature type="region of interest" description="Disordered" evidence="1">
    <location>
        <begin position="387"/>
        <end position="479"/>
    </location>
</feature>
<feature type="transmembrane region" description="Helical" evidence="2">
    <location>
        <begin position="209"/>
        <end position="227"/>
    </location>
</feature>
<dbReference type="Proteomes" id="UP000650467">
    <property type="component" value="Unassembled WGS sequence"/>
</dbReference>
<feature type="transmembrane region" description="Helical" evidence="2">
    <location>
        <begin position="621"/>
        <end position="654"/>
    </location>
</feature>
<evidence type="ECO:0000256" key="2">
    <source>
        <dbReference type="SAM" id="Phobius"/>
    </source>
</evidence>
<gene>
    <name evidence="3" type="ORF">HXX76_001457</name>
</gene>
<dbReference type="OrthoDB" id="419711at2759"/>
<evidence type="ECO:0000313" key="4">
    <source>
        <dbReference type="Proteomes" id="UP000650467"/>
    </source>
</evidence>
<protein>
    <submittedName>
        <fullName evidence="3">Uncharacterized protein</fullName>
    </submittedName>
</protein>
<dbReference type="PANTHER" id="PTHR12242">
    <property type="entry name" value="OS02G0130600 PROTEIN-RELATED"/>
    <property type="match status" value="1"/>
</dbReference>
<feature type="transmembrane region" description="Helical" evidence="2">
    <location>
        <begin position="239"/>
        <end position="260"/>
    </location>
</feature>
<name>A0A836B1M6_CHLIN</name>
<feature type="compositionally biased region" description="Low complexity" evidence="1">
    <location>
        <begin position="45"/>
        <end position="57"/>
    </location>
</feature>
<feature type="transmembrane region" description="Helical" evidence="2">
    <location>
        <begin position="580"/>
        <end position="600"/>
    </location>
</feature>
<feature type="compositionally biased region" description="Polar residues" evidence="1">
    <location>
        <begin position="391"/>
        <end position="402"/>
    </location>
</feature>
<feature type="compositionally biased region" description="Polar residues" evidence="1">
    <location>
        <begin position="448"/>
        <end position="459"/>
    </location>
</feature>
<keyword evidence="2" id="KW-0812">Transmembrane</keyword>
<reference evidence="3" key="1">
    <citation type="journal article" date="2020" name="bioRxiv">
        <title>Comparative genomics of Chlamydomonas.</title>
        <authorList>
            <person name="Craig R.J."/>
            <person name="Hasan A.R."/>
            <person name="Ness R.W."/>
            <person name="Keightley P.D."/>
        </authorList>
    </citation>
    <scope>NUCLEOTIDE SEQUENCE</scope>
    <source>
        <strain evidence="3">SAG 7.73</strain>
    </source>
</reference>
<feature type="compositionally biased region" description="Low complexity" evidence="1">
    <location>
        <begin position="74"/>
        <end position="95"/>
    </location>
</feature>
<dbReference type="GO" id="GO:0016020">
    <property type="term" value="C:membrane"/>
    <property type="evidence" value="ECO:0007669"/>
    <property type="project" value="TreeGrafter"/>
</dbReference>
<comment type="caution">
    <text evidence="3">The sequence shown here is derived from an EMBL/GenBank/DDBJ whole genome shotgun (WGS) entry which is preliminary data.</text>
</comment>
<feature type="region of interest" description="Disordered" evidence="1">
    <location>
        <begin position="271"/>
        <end position="369"/>
    </location>
</feature>
<feature type="region of interest" description="Disordered" evidence="1">
    <location>
        <begin position="502"/>
        <end position="553"/>
    </location>
</feature>
<feature type="compositionally biased region" description="Basic and acidic residues" evidence="1">
    <location>
        <begin position="430"/>
        <end position="442"/>
    </location>
</feature>
<sequence>MAGNSPAADEAHVPHPPSAADDAGANSVVLDATRPRPAATPPSEPQSEPQRRSPSPEYASARSHFSAATQSHSRSGSGNGENAGRAAAAVVDEAAPSTDGTGVSAAPARGPAAAPAELAPAGPVDTEQHTTEQHTTEQHTTEQHITVLTPPPALAAATQPQPSPPPDRIPPPASVLGLGAYAGRPREFWAFDVLDPAHLVSSFWVRPSMLLALHVVTALYLAAVLLLERFKESDLGPWWATYFTHWALAVFSLSAALAAVNTARCLPLLVSSAPRPDNSPSRTNWGSSLGLKGALPPRRRDSTQERGGAAAEQGASGGETGAAADIEHGRPAAPAGPTRSASSVSGGGGSSRCSSRSNNGGGGGTRPRGPLGAAVYALFTNVAGAKVRNRPGSSTHSNTAPDQHQQQTQPQLPASERSHHAVSGPAPGGDDLRATDQRRRNSPEAGRATSNSSRPQRQSAEGDGAGPAANTLTGFPPERAHPQARTLERLARAGLEGPLAAAATAPQRQALQQGAANAGLSELPRSSSSFSSAGSVGSAGAKSRGGSLHAGSGAATAAATGSEEAKWDALSVAHCLGLEVSVVTAMFVTLVYWVGLVGLAGESFNTRSAPNYMKHAANSGLAAMHVLAARLPLVSVHFTAFLLFLAAYCVFLWIYGEVSGVWRYGLNWTTPRGVAGEVVLVLLALLVFLLW</sequence>
<keyword evidence="2" id="KW-0472">Membrane</keyword>
<accession>A0A836B1M6</accession>
<keyword evidence="4" id="KW-1185">Reference proteome</keyword>
<dbReference type="EMBL" id="JAEHOC010000002">
    <property type="protein sequence ID" value="KAG2444713.1"/>
    <property type="molecule type" value="Genomic_DNA"/>
</dbReference>
<evidence type="ECO:0000256" key="1">
    <source>
        <dbReference type="SAM" id="MobiDB-lite"/>
    </source>
</evidence>
<keyword evidence="2" id="KW-1133">Transmembrane helix</keyword>
<feature type="region of interest" description="Disordered" evidence="1">
    <location>
        <begin position="1"/>
        <end position="141"/>
    </location>
</feature>
<dbReference type="AlphaFoldDB" id="A0A836B1M6"/>
<proteinExistence type="predicted"/>
<feature type="compositionally biased region" description="Low complexity" evidence="1">
    <location>
        <begin position="105"/>
        <end position="123"/>
    </location>
</feature>
<feature type="transmembrane region" description="Helical" evidence="2">
    <location>
        <begin position="674"/>
        <end position="690"/>
    </location>
</feature>